<dbReference type="EMBL" id="JACGWL010000015">
    <property type="protein sequence ID" value="KAK4387209.1"/>
    <property type="molecule type" value="Genomic_DNA"/>
</dbReference>
<protein>
    <submittedName>
        <fullName evidence="4">Retrovirus-related Pol polyprotein from transposon TNT 1-94</fullName>
    </submittedName>
</protein>
<dbReference type="Pfam" id="PF14226">
    <property type="entry name" value="DIOX_N"/>
    <property type="match status" value="1"/>
</dbReference>
<dbReference type="InterPro" id="IPR050231">
    <property type="entry name" value="Iron_ascorbate_oxido_reductase"/>
</dbReference>
<evidence type="ECO:0000313" key="4">
    <source>
        <dbReference type="EMBL" id="KAK4387209.1"/>
    </source>
</evidence>
<keyword evidence="5" id="KW-1185">Reference proteome</keyword>
<dbReference type="GO" id="GO:0015074">
    <property type="term" value="P:DNA integration"/>
    <property type="evidence" value="ECO:0007669"/>
    <property type="project" value="InterPro"/>
</dbReference>
<dbReference type="InterPro" id="IPR043502">
    <property type="entry name" value="DNA/RNA_pol_sf"/>
</dbReference>
<keyword evidence="1" id="KW-0479">Metal-binding</keyword>
<evidence type="ECO:0000313" key="5">
    <source>
        <dbReference type="Proteomes" id="UP001289374"/>
    </source>
</evidence>
<organism evidence="4 5">
    <name type="scientific">Sesamum angolense</name>
    <dbReference type="NCBI Taxonomy" id="2727404"/>
    <lineage>
        <taxon>Eukaryota</taxon>
        <taxon>Viridiplantae</taxon>
        <taxon>Streptophyta</taxon>
        <taxon>Embryophyta</taxon>
        <taxon>Tracheophyta</taxon>
        <taxon>Spermatophyta</taxon>
        <taxon>Magnoliopsida</taxon>
        <taxon>eudicotyledons</taxon>
        <taxon>Gunneridae</taxon>
        <taxon>Pentapetalae</taxon>
        <taxon>asterids</taxon>
        <taxon>lamiids</taxon>
        <taxon>Lamiales</taxon>
        <taxon>Pedaliaceae</taxon>
        <taxon>Sesamum</taxon>
    </lineage>
</organism>
<dbReference type="InterPro" id="IPR036397">
    <property type="entry name" value="RNaseH_sf"/>
</dbReference>
<feature type="domain" description="Integrase catalytic" evidence="3">
    <location>
        <begin position="469"/>
        <end position="639"/>
    </location>
</feature>
<dbReference type="InterPro" id="IPR012337">
    <property type="entry name" value="RNaseH-like_sf"/>
</dbReference>
<accession>A0AAE1W5X6</accession>
<reference evidence="4" key="2">
    <citation type="journal article" date="2024" name="Plant">
        <title>Genomic evolution and insights into agronomic trait innovations of Sesamum species.</title>
        <authorList>
            <person name="Miao H."/>
            <person name="Wang L."/>
            <person name="Qu L."/>
            <person name="Liu H."/>
            <person name="Sun Y."/>
            <person name="Le M."/>
            <person name="Wang Q."/>
            <person name="Wei S."/>
            <person name="Zheng Y."/>
            <person name="Lin W."/>
            <person name="Duan Y."/>
            <person name="Cao H."/>
            <person name="Xiong S."/>
            <person name="Wang X."/>
            <person name="Wei L."/>
            <person name="Li C."/>
            <person name="Ma Q."/>
            <person name="Ju M."/>
            <person name="Zhao R."/>
            <person name="Li G."/>
            <person name="Mu C."/>
            <person name="Tian Q."/>
            <person name="Mei H."/>
            <person name="Zhang T."/>
            <person name="Gao T."/>
            <person name="Zhang H."/>
        </authorList>
    </citation>
    <scope>NUCLEOTIDE SEQUENCE</scope>
    <source>
        <strain evidence="4">K16</strain>
    </source>
</reference>
<dbReference type="AlphaFoldDB" id="A0AAE1W5X6"/>
<dbReference type="PROSITE" id="PS50994">
    <property type="entry name" value="INTEGRASE"/>
    <property type="match status" value="1"/>
</dbReference>
<sequence>MAAKCVPVIDMQQLSTLPEKIVKACEEWGCFRLVNHSVPVALMSEMKAVTQSLFDLPMEIKARNSHPQLDKGYIPPEMVTLSFESLCLCDVTSPGSVRDFCAQLDASPHQRETIYKYCLAVYDVAQFVGSKLMEGVGSGGELFKGYEYQMKLNKYNFSQASRGETGGVMHTDDGFITVLQDDERVGGLEVVNKLTGEMLAVDPMPGALLINVGDIGMVTRPEPTDTDPKTAEIAQWTERDQIGRGAILSALSNTLFDVYCSDSYTAKSLWDELDRKYNTEEQGLEKYSVSKFMQYQMVEDRSVAEQTHEIINLEHALADAEMKLPEKFLVMSIMDKFPKSWENFGMTLKHQKGRLSLDDLMIAISIKEEHRNQTHKMPIEHQPRANLIVGKQRVNKINSNSKAINKGKTTKKRNQKQTNHAGTVGMLDTGPSFVLIKRPRLGRQLSTWLWEVLAVLAPQEQLKVSMGNSSTAKVLGIGSVDLKFPSGRILSLKEFIMFPLSEETLSVVLKYYYVFLMKNKDEALDKFILFKNEAETQTGKKLKRLRSDRGGEYESSKFTEYCQTFGIIHEETPPYSPSSNGVAELKNRTFKDMINSLLLTSGLPKYLWGEALNTACHILNRVPLKHNTSTPFRIVESASLTHEESDIPRRSKRARVVKNFGSDFVTYNIEDDPVTFKDAMASLEAKQWKEAVKSEMDSIVSNGTWFKARLVAKGFKQKEGIDYFDTYSPVARLTTIWVLIALASVYNLSIHQMDVKTAFLYGELEEEIYMDQPEGFVAHGNERKVCKLVKSLYGLKQSPKQWHEKFDQTILAFGFTYLANGTRPDISFSVSKLARYTSCPDKTHWGALDRVLRYLKGTVSLAIHYGRFPAVLEGYSDASWIAKNSGSTGCSGYVFTLGGGAVSWKSAKQTLITRSTFEAELCALDTTGTEAEWLFGLLSQLPIVSQSLPPMVVHCDSQTTIAKVRSRKYNQKTKRHIQVRLKSIRALMSDRVIGIDFVETKDNVVDPLTKGLDLSQVWSNGRFHNVKHRVQCYESTDRISISFFALAPKDEKVEARAELVDSHHPSRYLPFQFAEYRKLRVSTRSGSGEALELFSTKNS</sequence>
<evidence type="ECO:0000256" key="2">
    <source>
        <dbReference type="ARBA" id="ARBA00023004"/>
    </source>
</evidence>
<dbReference type="Gene3D" id="3.30.420.10">
    <property type="entry name" value="Ribonuclease H-like superfamily/Ribonuclease H"/>
    <property type="match status" value="1"/>
</dbReference>
<dbReference type="Proteomes" id="UP001289374">
    <property type="component" value="Unassembled WGS sequence"/>
</dbReference>
<dbReference type="PANTHER" id="PTHR47990">
    <property type="entry name" value="2-OXOGLUTARATE (2OG) AND FE(II)-DEPENDENT OXYGENASE SUPERFAMILY PROTEIN-RELATED"/>
    <property type="match status" value="1"/>
</dbReference>
<gene>
    <name evidence="4" type="ORF">Sango_2591500</name>
</gene>
<dbReference type="Pfam" id="PF03171">
    <property type="entry name" value="2OG-FeII_Oxy"/>
    <property type="match status" value="1"/>
</dbReference>
<dbReference type="Pfam" id="PF14223">
    <property type="entry name" value="Retrotran_gag_2"/>
    <property type="match status" value="1"/>
</dbReference>
<name>A0AAE1W5X6_9LAMI</name>
<dbReference type="GO" id="GO:0003676">
    <property type="term" value="F:nucleic acid binding"/>
    <property type="evidence" value="ECO:0007669"/>
    <property type="project" value="InterPro"/>
</dbReference>
<proteinExistence type="predicted"/>
<dbReference type="GO" id="GO:0016706">
    <property type="term" value="F:2-oxoglutarate-dependent dioxygenase activity"/>
    <property type="evidence" value="ECO:0007669"/>
    <property type="project" value="UniProtKB-ARBA"/>
</dbReference>
<dbReference type="InterPro" id="IPR027443">
    <property type="entry name" value="IPNS-like_sf"/>
</dbReference>
<dbReference type="InterPro" id="IPR044861">
    <property type="entry name" value="IPNS-like_FE2OG_OXY"/>
</dbReference>
<dbReference type="CDD" id="cd09272">
    <property type="entry name" value="RNase_HI_RT_Ty1"/>
    <property type="match status" value="1"/>
</dbReference>
<comment type="caution">
    <text evidence="4">The sequence shown here is derived from an EMBL/GenBank/DDBJ whole genome shotgun (WGS) entry which is preliminary data.</text>
</comment>
<dbReference type="GO" id="GO:0046872">
    <property type="term" value="F:metal ion binding"/>
    <property type="evidence" value="ECO:0007669"/>
    <property type="project" value="UniProtKB-KW"/>
</dbReference>
<keyword evidence="2" id="KW-0408">Iron</keyword>
<dbReference type="SUPFAM" id="SSF56672">
    <property type="entry name" value="DNA/RNA polymerases"/>
    <property type="match status" value="1"/>
</dbReference>
<reference evidence="4" key="1">
    <citation type="submission" date="2020-06" db="EMBL/GenBank/DDBJ databases">
        <authorList>
            <person name="Li T."/>
            <person name="Hu X."/>
            <person name="Zhang T."/>
            <person name="Song X."/>
            <person name="Zhang H."/>
            <person name="Dai N."/>
            <person name="Sheng W."/>
            <person name="Hou X."/>
            <person name="Wei L."/>
        </authorList>
    </citation>
    <scope>NUCLEOTIDE SEQUENCE</scope>
    <source>
        <strain evidence="4">K16</strain>
        <tissue evidence="4">Leaf</tissue>
    </source>
</reference>
<dbReference type="SUPFAM" id="SSF53098">
    <property type="entry name" value="Ribonuclease H-like"/>
    <property type="match status" value="1"/>
</dbReference>
<dbReference type="Gene3D" id="2.60.120.330">
    <property type="entry name" value="B-lactam Antibiotic, Isopenicillin N Synthase, Chain"/>
    <property type="match status" value="2"/>
</dbReference>
<dbReference type="InterPro" id="IPR013103">
    <property type="entry name" value="RVT_2"/>
</dbReference>
<dbReference type="InterPro" id="IPR026992">
    <property type="entry name" value="DIOX_N"/>
</dbReference>
<evidence type="ECO:0000259" key="3">
    <source>
        <dbReference type="PROSITE" id="PS50994"/>
    </source>
</evidence>
<dbReference type="InterPro" id="IPR001584">
    <property type="entry name" value="Integrase_cat-core"/>
</dbReference>
<dbReference type="Pfam" id="PF07727">
    <property type="entry name" value="RVT_2"/>
    <property type="match status" value="1"/>
</dbReference>
<evidence type="ECO:0000256" key="1">
    <source>
        <dbReference type="ARBA" id="ARBA00022723"/>
    </source>
</evidence>
<dbReference type="SUPFAM" id="SSF51197">
    <property type="entry name" value="Clavaminate synthase-like"/>
    <property type="match status" value="2"/>
</dbReference>